<name>A0A382TGP0_9ZZZZ</name>
<accession>A0A382TGP0</accession>
<organism evidence="1">
    <name type="scientific">marine metagenome</name>
    <dbReference type="NCBI Taxonomy" id="408172"/>
    <lineage>
        <taxon>unclassified sequences</taxon>
        <taxon>metagenomes</taxon>
        <taxon>ecological metagenomes</taxon>
    </lineage>
</organism>
<dbReference type="AlphaFoldDB" id="A0A382TGP0"/>
<gene>
    <name evidence="1" type="ORF">METZ01_LOCUS373501</name>
</gene>
<dbReference type="EMBL" id="UINC01136097">
    <property type="protein sequence ID" value="SVD20647.1"/>
    <property type="molecule type" value="Genomic_DNA"/>
</dbReference>
<sequence length="41" mass="4885">MTFILILIIIVNENDYQYHYVAYNTIKKCIGALNIYVYVKL</sequence>
<proteinExistence type="predicted"/>
<reference evidence="1" key="1">
    <citation type="submission" date="2018-05" db="EMBL/GenBank/DDBJ databases">
        <authorList>
            <person name="Lanie J.A."/>
            <person name="Ng W.-L."/>
            <person name="Kazmierczak K.M."/>
            <person name="Andrzejewski T.M."/>
            <person name="Davidsen T.M."/>
            <person name="Wayne K.J."/>
            <person name="Tettelin H."/>
            <person name="Glass J.I."/>
            <person name="Rusch D."/>
            <person name="Podicherti R."/>
            <person name="Tsui H.-C.T."/>
            <person name="Winkler M.E."/>
        </authorList>
    </citation>
    <scope>NUCLEOTIDE SEQUENCE</scope>
</reference>
<evidence type="ECO:0000313" key="1">
    <source>
        <dbReference type="EMBL" id="SVD20647.1"/>
    </source>
</evidence>
<protein>
    <submittedName>
        <fullName evidence="1">Uncharacterized protein</fullName>
    </submittedName>
</protein>